<dbReference type="Pfam" id="PF12911">
    <property type="entry name" value="OppC_N"/>
    <property type="match status" value="1"/>
</dbReference>
<keyword evidence="3 5" id="KW-1133">Transmembrane helix</keyword>
<dbReference type="AlphaFoldDB" id="A0A1M6RVE2"/>
<dbReference type="InterPro" id="IPR000515">
    <property type="entry name" value="MetI-like"/>
</dbReference>
<name>A0A1M6RVE2_9AQUI</name>
<reference evidence="7 8" key="1">
    <citation type="submission" date="2016-11" db="EMBL/GenBank/DDBJ databases">
        <authorList>
            <person name="Jaros S."/>
            <person name="Januszkiewicz K."/>
            <person name="Wedrychowicz H."/>
        </authorList>
    </citation>
    <scope>NUCLEOTIDE SEQUENCE [LARGE SCALE GENOMIC DNA]</scope>
    <source>
        <strain evidence="7 8">DSM 19557</strain>
    </source>
</reference>
<dbReference type="STRING" id="381751.SAMN05444391_0779"/>
<dbReference type="Gene3D" id="1.10.3720.10">
    <property type="entry name" value="MetI-like"/>
    <property type="match status" value="1"/>
</dbReference>
<organism evidence="7 8">
    <name type="scientific">Thermocrinis minervae</name>
    <dbReference type="NCBI Taxonomy" id="381751"/>
    <lineage>
        <taxon>Bacteria</taxon>
        <taxon>Pseudomonadati</taxon>
        <taxon>Aquificota</taxon>
        <taxon>Aquificia</taxon>
        <taxon>Aquificales</taxon>
        <taxon>Aquificaceae</taxon>
        <taxon>Thermocrinis</taxon>
    </lineage>
</organism>
<protein>
    <submittedName>
        <fullName evidence="7">Peptide/nickel transport system permease protein</fullName>
    </submittedName>
</protein>
<dbReference type="InterPro" id="IPR025966">
    <property type="entry name" value="OppC_N"/>
</dbReference>
<dbReference type="SUPFAM" id="SSF161098">
    <property type="entry name" value="MetI-like"/>
    <property type="match status" value="1"/>
</dbReference>
<dbReference type="RefSeq" id="WP_079653920.1">
    <property type="nucleotide sequence ID" value="NZ_LT670846.1"/>
</dbReference>
<feature type="transmembrane region" description="Helical" evidence="5">
    <location>
        <begin position="122"/>
        <end position="145"/>
    </location>
</feature>
<dbReference type="Proteomes" id="UP000189810">
    <property type="component" value="Chromosome I"/>
</dbReference>
<evidence type="ECO:0000259" key="6">
    <source>
        <dbReference type="PROSITE" id="PS50928"/>
    </source>
</evidence>
<dbReference type="Pfam" id="PF00528">
    <property type="entry name" value="BPD_transp_1"/>
    <property type="match status" value="1"/>
</dbReference>
<gene>
    <name evidence="7" type="ORF">SAMN05444391_0779</name>
</gene>
<evidence type="ECO:0000256" key="2">
    <source>
        <dbReference type="ARBA" id="ARBA00022692"/>
    </source>
</evidence>
<feature type="transmembrane region" description="Helical" evidence="5">
    <location>
        <begin position="157"/>
        <end position="180"/>
    </location>
</feature>
<feature type="domain" description="ABC transmembrane type-1" evidence="6">
    <location>
        <begin position="118"/>
        <end position="314"/>
    </location>
</feature>
<dbReference type="CDD" id="cd06261">
    <property type="entry name" value="TM_PBP2"/>
    <property type="match status" value="1"/>
</dbReference>
<evidence type="ECO:0000256" key="3">
    <source>
        <dbReference type="ARBA" id="ARBA00022989"/>
    </source>
</evidence>
<keyword evidence="5" id="KW-0813">Transport</keyword>
<keyword evidence="4 5" id="KW-0472">Membrane</keyword>
<dbReference type="PANTHER" id="PTHR43839">
    <property type="entry name" value="OPPC IN A BINDING PROTEIN-DEPENDENT TRANSPORT SYSTEM"/>
    <property type="match status" value="1"/>
</dbReference>
<keyword evidence="8" id="KW-1185">Reference proteome</keyword>
<comment type="subcellular location">
    <subcellularLocation>
        <location evidence="1 5">Cell membrane</location>
        <topology evidence="1 5">Multi-pass membrane protein</topology>
    </subcellularLocation>
</comment>
<dbReference type="PROSITE" id="PS50928">
    <property type="entry name" value="ABC_TM1"/>
    <property type="match status" value="1"/>
</dbReference>
<feature type="transmembrane region" description="Helical" evidence="5">
    <location>
        <begin position="241"/>
        <end position="259"/>
    </location>
</feature>
<evidence type="ECO:0000256" key="4">
    <source>
        <dbReference type="ARBA" id="ARBA00023136"/>
    </source>
</evidence>
<evidence type="ECO:0000256" key="1">
    <source>
        <dbReference type="ARBA" id="ARBA00004651"/>
    </source>
</evidence>
<dbReference type="PANTHER" id="PTHR43839:SF1">
    <property type="entry name" value="OPPC IN A BINDING PROTEIN-DEPENDENT TRANSPORT SYSTEM"/>
    <property type="match status" value="1"/>
</dbReference>
<sequence length="323" mass="36458">MKFSLTIITIFLLMALFAPFIAPYPYDLQNRKAPYHPPTRVHIFKDGSLTFPYVNLYRLKDPIFKVYEEDVSVSCRLEFFTHTTYGFKLLSTREPCHVYLLGTDQLGRDVFSRIVYGARVPLSVGFMGVLVTFTVGALVGGFSGYMGGKVDAFIMRLVEVLLAIPTFYLMLALRSIFPITMESFEVFLMVIFIISFLGWASIARVVRGMALSIREKEFVLAAKTYGAGHLRIIVKHILPNTYYYLIVSATLSFPAYVLAESSLSFLGLGVQEPFPSWGNMLAYAKNITVLTNYPWLLSPGVAIFLLVLAFNLLGDELLRRNRV</sequence>
<dbReference type="OrthoDB" id="9797472at2"/>
<feature type="transmembrane region" description="Helical" evidence="5">
    <location>
        <begin position="293"/>
        <end position="313"/>
    </location>
</feature>
<dbReference type="InterPro" id="IPR035906">
    <property type="entry name" value="MetI-like_sf"/>
</dbReference>
<evidence type="ECO:0000256" key="5">
    <source>
        <dbReference type="RuleBase" id="RU363032"/>
    </source>
</evidence>
<evidence type="ECO:0000313" key="8">
    <source>
        <dbReference type="Proteomes" id="UP000189810"/>
    </source>
</evidence>
<accession>A0A1M6RVE2</accession>
<proteinExistence type="inferred from homology"/>
<dbReference type="GO" id="GO:0005886">
    <property type="term" value="C:plasma membrane"/>
    <property type="evidence" value="ECO:0007669"/>
    <property type="project" value="UniProtKB-SubCell"/>
</dbReference>
<feature type="transmembrane region" description="Helical" evidence="5">
    <location>
        <begin position="186"/>
        <end position="206"/>
    </location>
</feature>
<keyword evidence="2 5" id="KW-0812">Transmembrane</keyword>
<comment type="similarity">
    <text evidence="5">Belongs to the binding-protein-dependent transport system permease family.</text>
</comment>
<evidence type="ECO:0000313" key="7">
    <source>
        <dbReference type="EMBL" id="SHK36415.1"/>
    </source>
</evidence>
<dbReference type="EMBL" id="LT670846">
    <property type="protein sequence ID" value="SHK36415.1"/>
    <property type="molecule type" value="Genomic_DNA"/>
</dbReference>
<dbReference type="GO" id="GO:0055085">
    <property type="term" value="P:transmembrane transport"/>
    <property type="evidence" value="ECO:0007669"/>
    <property type="project" value="InterPro"/>
</dbReference>